<gene>
    <name evidence="1" type="ORF">RDB_LOCUS107110</name>
</gene>
<name>A0A8H3H634_9AGAM</name>
<comment type="caution">
    <text evidence="1">The sequence shown here is derived from an EMBL/GenBank/DDBJ whole genome shotgun (WGS) entry which is preliminary data.</text>
</comment>
<dbReference type="EMBL" id="CAJMWY010002346">
    <property type="protein sequence ID" value="CAE6487586.1"/>
    <property type="molecule type" value="Genomic_DNA"/>
</dbReference>
<evidence type="ECO:0000313" key="2">
    <source>
        <dbReference type="Proteomes" id="UP000663861"/>
    </source>
</evidence>
<sequence>MEDVPLLPWSLYADDLGYYVTHRNSFGPIEAVSPSLLVSPVVTAPFEMCSSAERLWIVIAYDRTGSEIFDEEDMDGSNTQEQGGD</sequence>
<protein>
    <submittedName>
        <fullName evidence="1">Uncharacterized protein</fullName>
    </submittedName>
</protein>
<organism evidence="1 2">
    <name type="scientific">Rhizoctonia solani</name>
    <dbReference type="NCBI Taxonomy" id="456999"/>
    <lineage>
        <taxon>Eukaryota</taxon>
        <taxon>Fungi</taxon>
        <taxon>Dikarya</taxon>
        <taxon>Basidiomycota</taxon>
        <taxon>Agaricomycotina</taxon>
        <taxon>Agaricomycetes</taxon>
        <taxon>Cantharellales</taxon>
        <taxon>Ceratobasidiaceae</taxon>
        <taxon>Rhizoctonia</taxon>
    </lineage>
</organism>
<dbReference type="Proteomes" id="UP000663861">
    <property type="component" value="Unassembled WGS sequence"/>
</dbReference>
<accession>A0A8H3H634</accession>
<evidence type="ECO:0000313" key="1">
    <source>
        <dbReference type="EMBL" id="CAE6487586.1"/>
    </source>
</evidence>
<dbReference type="AlphaFoldDB" id="A0A8H3H634"/>
<reference evidence="1" key="1">
    <citation type="submission" date="2021-01" db="EMBL/GenBank/DDBJ databases">
        <authorList>
            <person name="Kaushik A."/>
        </authorList>
    </citation>
    <scope>NUCLEOTIDE SEQUENCE</scope>
    <source>
        <strain evidence="1">AG4-RS23</strain>
    </source>
</reference>
<proteinExistence type="predicted"/>